<keyword evidence="2 8" id="KW-0349">Heme</keyword>
<dbReference type="PANTHER" id="PTHR46696:SF1">
    <property type="entry name" value="CYTOCHROME P450 YJIB-RELATED"/>
    <property type="match status" value="1"/>
</dbReference>
<dbReference type="Pfam" id="PF00067">
    <property type="entry name" value="p450"/>
    <property type="match status" value="2"/>
</dbReference>
<evidence type="ECO:0000256" key="3">
    <source>
        <dbReference type="ARBA" id="ARBA00022723"/>
    </source>
</evidence>
<reference evidence="10" key="1">
    <citation type="submission" date="2018-05" db="EMBL/GenBank/DDBJ databases">
        <authorList>
            <person name="Du Z."/>
            <person name="Wang X."/>
        </authorList>
    </citation>
    <scope>NUCLEOTIDE SEQUENCE [LARGE SCALE GENOMIC DNA]</scope>
    <source>
        <strain evidence="10">WDS4C29</strain>
    </source>
</reference>
<dbReference type="EMBL" id="QETF01000006">
    <property type="protein sequence ID" value="PWG17318.1"/>
    <property type="molecule type" value="Genomic_DNA"/>
</dbReference>
<dbReference type="InterPro" id="IPR001128">
    <property type="entry name" value="Cyt_P450"/>
</dbReference>
<dbReference type="FunFam" id="1.10.630.10:FF:000018">
    <property type="entry name" value="Cytochrome P450 monooxygenase"/>
    <property type="match status" value="1"/>
</dbReference>
<evidence type="ECO:0000256" key="8">
    <source>
        <dbReference type="RuleBase" id="RU000461"/>
    </source>
</evidence>
<dbReference type="GO" id="GO:0016705">
    <property type="term" value="F:oxidoreductase activity, acting on paired donors, with incorporation or reduction of molecular oxygen"/>
    <property type="evidence" value="ECO:0007669"/>
    <property type="project" value="InterPro"/>
</dbReference>
<dbReference type="RefSeq" id="WP_109388413.1">
    <property type="nucleotide sequence ID" value="NZ_QETF01000006.1"/>
</dbReference>
<dbReference type="PROSITE" id="PS00086">
    <property type="entry name" value="CYTOCHROME_P450"/>
    <property type="match status" value="1"/>
</dbReference>
<keyword evidence="10" id="KW-1185">Reference proteome</keyword>
<dbReference type="GO" id="GO:0004497">
    <property type="term" value="F:monooxygenase activity"/>
    <property type="evidence" value="ECO:0007669"/>
    <property type="project" value="UniProtKB-KW"/>
</dbReference>
<comment type="function">
    <text evidence="7">Cytochromes P450 are a group of heme-thiolate monooxygenases. They oxidize a variety of structurally unrelated compounds, including steroids, fatty acids, and xenobiotics.</text>
</comment>
<dbReference type="Proteomes" id="UP000245293">
    <property type="component" value="Unassembled WGS sequence"/>
</dbReference>
<keyword evidence="3 8" id="KW-0479">Metal-binding</keyword>
<evidence type="ECO:0000256" key="4">
    <source>
        <dbReference type="ARBA" id="ARBA00023002"/>
    </source>
</evidence>
<evidence type="ECO:0008006" key="11">
    <source>
        <dbReference type="Google" id="ProtNLM"/>
    </source>
</evidence>
<comment type="caution">
    <text evidence="9">The sequence shown here is derived from an EMBL/GenBank/DDBJ whole genome shotgun (WGS) entry which is preliminary data.</text>
</comment>
<name>A0A2V1P6A2_9RHOB</name>
<evidence type="ECO:0000313" key="10">
    <source>
        <dbReference type="Proteomes" id="UP000245293"/>
    </source>
</evidence>
<dbReference type="InterPro" id="IPR002397">
    <property type="entry name" value="Cyt_P450_B"/>
</dbReference>
<dbReference type="SUPFAM" id="SSF48264">
    <property type="entry name" value="Cytochrome P450"/>
    <property type="match status" value="1"/>
</dbReference>
<gene>
    <name evidence="9" type="ORF">DFK10_08015</name>
</gene>
<dbReference type="GO" id="GO:0005506">
    <property type="term" value="F:iron ion binding"/>
    <property type="evidence" value="ECO:0007669"/>
    <property type="project" value="InterPro"/>
</dbReference>
<proteinExistence type="inferred from homology"/>
<comment type="similarity">
    <text evidence="1 8">Belongs to the cytochrome P450 family.</text>
</comment>
<dbReference type="AlphaFoldDB" id="A0A2V1P6A2"/>
<dbReference type="Gene3D" id="1.10.630.10">
    <property type="entry name" value="Cytochrome P450"/>
    <property type="match status" value="1"/>
</dbReference>
<accession>A0A2V1P6A2</accession>
<organism evidence="9 10">
    <name type="scientific">Salibaculum griseiflavum</name>
    <dbReference type="NCBI Taxonomy" id="1914409"/>
    <lineage>
        <taxon>Bacteria</taxon>
        <taxon>Pseudomonadati</taxon>
        <taxon>Pseudomonadota</taxon>
        <taxon>Alphaproteobacteria</taxon>
        <taxon>Rhodobacterales</taxon>
        <taxon>Roseobacteraceae</taxon>
        <taxon>Salibaculum</taxon>
    </lineage>
</organism>
<dbReference type="InterPro" id="IPR036396">
    <property type="entry name" value="Cyt_P450_sf"/>
</dbReference>
<dbReference type="PANTHER" id="PTHR46696">
    <property type="entry name" value="P450, PUTATIVE (EUROFUNG)-RELATED"/>
    <property type="match status" value="1"/>
</dbReference>
<evidence type="ECO:0000256" key="6">
    <source>
        <dbReference type="ARBA" id="ARBA00023033"/>
    </source>
</evidence>
<keyword evidence="6 8" id="KW-0503">Monooxygenase</keyword>
<evidence type="ECO:0000256" key="2">
    <source>
        <dbReference type="ARBA" id="ARBA00022617"/>
    </source>
</evidence>
<keyword evidence="5 8" id="KW-0408">Iron</keyword>
<evidence type="ECO:0000313" key="9">
    <source>
        <dbReference type="EMBL" id="PWG17318.1"/>
    </source>
</evidence>
<dbReference type="GO" id="GO:0020037">
    <property type="term" value="F:heme binding"/>
    <property type="evidence" value="ECO:0007669"/>
    <property type="project" value="InterPro"/>
</dbReference>
<evidence type="ECO:0000256" key="7">
    <source>
        <dbReference type="ARBA" id="ARBA00043906"/>
    </source>
</evidence>
<keyword evidence="4 8" id="KW-0560">Oxidoreductase</keyword>
<evidence type="ECO:0000256" key="5">
    <source>
        <dbReference type="ARBA" id="ARBA00023004"/>
    </source>
</evidence>
<dbReference type="InterPro" id="IPR017972">
    <property type="entry name" value="Cyt_P450_CS"/>
</dbReference>
<sequence>MGPDLHAQDVLRDPAPLIDRLHRDGGLVRLKLPILGQVWATTTHADAHKVLGDSETFCRNPATAGNPPPEKFFWWAPRFIHPLFRNVTMVDGDEHARLRRLAAPGFSSIGIDRVRPKLEQIVETLLDDLPADRPVDLVECYNRRLPLLAICEVLGIPEADRAKVIRWVEPVGSVASVPGFFRAVPGLWRLSRHFRADFEKVRRSGGRDGLIGDLVQVHDGDPDTLSDDELLAMVVALFIGGFDTTTHLIGNAMSTLLEAPELRAQLRANPEGWPLFLEEVMRFHAPVMFTNAFHVTRDVTLGGRELRRGDRVVPLLIAANRDAANAPCPHAFQADRKPNRHLGFGYGTHVCMGMQLARTEAQIAAQRFFDRFPDARLAEPADRLPMLRRLGLRGKARLPVILRP</sequence>
<protein>
    <recommendedName>
        <fullName evidence="11">Cytochrome P450</fullName>
    </recommendedName>
</protein>
<dbReference type="PRINTS" id="PR00359">
    <property type="entry name" value="BP450"/>
</dbReference>
<evidence type="ECO:0000256" key="1">
    <source>
        <dbReference type="ARBA" id="ARBA00010617"/>
    </source>
</evidence>
<dbReference type="OrthoDB" id="9801155at2"/>
<dbReference type="PRINTS" id="PR00385">
    <property type="entry name" value="P450"/>
</dbReference>